<dbReference type="GO" id="GO:0005737">
    <property type="term" value="C:cytoplasm"/>
    <property type="evidence" value="ECO:0007669"/>
    <property type="project" value="TreeGrafter"/>
</dbReference>
<dbReference type="InterPro" id="IPR038765">
    <property type="entry name" value="Papain-like_cys_pep_sf"/>
</dbReference>
<keyword evidence="2" id="KW-0645">Protease</keyword>
<organism evidence="9 10">
    <name type="scientific">Aldrovandia affinis</name>
    <dbReference type="NCBI Taxonomy" id="143900"/>
    <lineage>
        <taxon>Eukaryota</taxon>
        <taxon>Metazoa</taxon>
        <taxon>Chordata</taxon>
        <taxon>Craniata</taxon>
        <taxon>Vertebrata</taxon>
        <taxon>Euteleostomi</taxon>
        <taxon>Actinopterygii</taxon>
        <taxon>Neopterygii</taxon>
        <taxon>Teleostei</taxon>
        <taxon>Notacanthiformes</taxon>
        <taxon>Halosauridae</taxon>
        <taxon>Aldrovandia</taxon>
    </lineage>
</organism>
<evidence type="ECO:0000256" key="1">
    <source>
        <dbReference type="ARBA" id="ARBA00007623"/>
    </source>
</evidence>
<dbReference type="Proteomes" id="UP001221898">
    <property type="component" value="Unassembled WGS sequence"/>
</dbReference>
<dbReference type="EMBL" id="JAINUG010000265">
    <property type="protein sequence ID" value="KAJ8384751.1"/>
    <property type="molecule type" value="Genomic_DNA"/>
</dbReference>
<dbReference type="InterPro" id="IPR022684">
    <property type="entry name" value="Calpain_cysteine_protease"/>
</dbReference>
<evidence type="ECO:0000256" key="4">
    <source>
        <dbReference type="ARBA" id="ARBA00022807"/>
    </source>
</evidence>
<dbReference type="GO" id="GO:0006508">
    <property type="term" value="P:proteolysis"/>
    <property type="evidence" value="ECO:0007669"/>
    <property type="project" value="UniProtKB-KW"/>
</dbReference>
<dbReference type="PANTHER" id="PTHR10183:SF268">
    <property type="entry name" value="CALPAIN-2 CATALYTIC SUBUNIT"/>
    <property type="match status" value="1"/>
</dbReference>
<comment type="similarity">
    <text evidence="1">Belongs to the peptidase C2 family.</text>
</comment>
<dbReference type="PRINTS" id="PR00704">
    <property type="entry name" value="CALPAIN"/>
</dbReference>
<evidence type="ECO:0000313" key="9">
    <source>
        <dbReference type="EMBL" id="KAJ8384751.1"/>
    </source>
</evidence>
<evidence type="ECO:0000256" key="6">
    <source>
        <dbReference type="PROSITE-ProRule" id="PRU00239"/>
    </source>
</evidence>
<reference evidence="9" key="1">
    <citation type="journal article" date="2023" name="Science">
        <title>Genome structures resolve the early diversification of teleost fishes.</title>
        <authorList>
            <person name="Parey E."/>
            <person name="Louis A."/>
            <person name="Montfort J."/>
            <person name="Bouchez O."/>
            <person name="Roques C."/>
            <person name="Iampietro C."/>
            <person name="Lluch J."/>
            <person name="Castinel A."/>
            <person name="Donnadieu C."/>
            <person name="Desvignes T."/>
            <person name="Floi Bucao C."/>
            <person name="Jouanno E."/>
            <person name="Wen M."/>
            <person name="Mejri S."/>
            <person name="Dirks R."/>
            <person name="Jansen H."/>
            <person name="Henkel C."/>
            <person name="Chen W.J."/>
            <person name="Zahm M."/>
            <person name="Cabau C."/>
            <person name="Klopp C."/>
            <person name="Thompson A.W."/>
            <person name="Robinson-Rechavi M."/>
            <person name="Braasch I."/>
            <person name="Lecointre G."/>
            <person name="Bobe J."/>
            <person name="Postlethwait J.H."/>
            <person name="Berthelot C."/>
            <person name="Roest Crollius H."/>
            <person name="Guiguen Y."/>
        </authorList>
    </citation>
    <scope>NUCLEOTIDE SEQUENCE</scope>
    <source>
        <strain evidence="9">NC1722</strain>
    </source>
</reference>
<dbReference type="PROSITE" id="PS00139">
    <property type="entry name" value="THIOL_PROTEASE_CYS"/>
    <property type="match status" value="1"/>
</dbReference>
<feature type="compositionally biased region" description="Polar residues" evidence="7">
    <location>
        <begin position="1"/>
        <end position="17"/>
    </location>
</feature>
<evidence type="ECO:0000256" key="7">
    <source>
        <dbReference type="SAM" id="MobiDB-lite"/>
    </source>
</evidence>
<feature type="active site" evidence="5">
    <location>
        <position position="57"/>
    </location>
</feature>
<dbReference type="InterPro" id="IPR000169">
    <property type="entry name" value="Pept_cys_AS"/>
</dbReference>
<dbReference type="Pfam" id="PF00648">
    <property type="entry name" value="Peptidase_C2"/>
    <property type="match status" value="1"/>
</dbReference>
<sequence length="106" mass="11598">MTTSPPATDPWGTTSWDRTPPRPGLVWMRPKDLCSNPRFVAGGATRTDICQGALGDCWLLAAIASLTLHEQILARVVPPGQSFEESYAGIFHFQVRSISSLSVNVW</sequence>
<evidence type="ECO:0000256" key="3">
    <source>
        <dbReference type="ARBA" id="ARBA00022801"/>
    </source>
</evidence>
<feature type="region of interest" description="Disordered" evidence="7">
    <location>
        <begin position="1"/>
        <end position="24"/>
    </location>
</feature>
<keyword evidence="3" id="KW-0378">Hydrolase</keyword>
<dbReference type="PANTHER" id="PTHR10183">
    <property type="entry name" value="CALPAIN"/>
    <property type="match status" value="1"/>
</dbReference>
<name>A0AAD7RI98_9TELE</name>
<feature type="domain" description="Calpain catalytic" evidence="8">
    <location>
        <begin position="23"/>
        <end position="95"/>
    </location>
</feature>
<keyword evidence="4" id="KW-0788">Thiol protease</keyword>
<comment type="caution">
    <text evidence="9">The sequence shown here is derived from an EMBL/GenBank/DDBJ whole genome shotgun (WGS) entry which is preliminary data.</text>
</comment>
<evidence type="ECO:0000256" key="2">
    <source>
        <dbReference type="ARBA" id="ARBA00022670"/>
    </source>
</evidence>
<evidence type="ECO:0000256" key="5">
    <source>
        <dbReference type="PIRSR" id="PIRSR622684-1"/>
    </source>
</evidence>
<accession>A0AAD7RI98</accession>
<comment type="caution">
    <text evidence="6">Lacks conserved residue(s) required for the propagation of feature annotation.</text>
</comment>
<dbReference type="SUPFAM" id="SSF54001">
    <property type="entry name" value="Cysteine proteinases"/>
    <property type="match status" value="1"/>
</dbReference>
<evidence type="ECO:0000313" key="10">
    <source>
        <dbReference type="Proteomes" id="UP001221898"/>
    </source>
</evidence>
<dbReference type="GO" id="GO:0004198">
    <property type="term" value="F:calcium-dependent cysteine-type endopeptidase activity"/>
    <property type="evidence" value="ECO:0007669"/>
    <property type="project" value="InterPro"/>
</dbReference>
<proteinExistence type="inferred from homology"/>
<protein>
    <recommendedName>
        <fullName evidence="8">Calpain catalytic domain-containing protein</fullName>
    </recommendedName>
</protein>
<dbReference type="PROSITE" id="PS50203">
    <property type="entry name" value="CALPAIN_CAT"/>
    <property type="match status" value="1"/>
</dbReference>
<dbReference type="AlphaFoldDB" id="A0AAD7RI98"/>
<evidence type="ECO:0000259" key="8">
    <source>
        <dbReference type="PROSITE" id="PS50203"/>
    </source>
</evidence>
<gene>
    <name evidence="9" type="ORF">AAFF_G00198370</name>
</gene>
<keyword evidence="10" id="KW-1185">Reference proteome</keyword>
<dbReference type="InterPro" id="IPR001300">
    <property type="entry name" value="Peptidase_C2_calpain_cat"/>
</dbReference>